<dbReference type="PANTHER" id="PTHR43792">
    <property type="entry name" value="GNAT FAMILY, PUTATIVE (AFU_ORTHOLOGUE AFUA_3G00765)-RELATED-RELATED"/>
    <property type="match status" value="1"/>
</dbReference>
<dbReference type="InterPro" id="IPR051531">
    <property type="entry name" value="N-acetyltransferase"/>
</dbReference>
<dbReference type="Pfam" id="PF13302">
    <property type="entry name" value="Acetyltransf_3"/>
    <property type="match status" value="1"/>
</dbReference>
<proteinExistence type="predicted"/>
<comment type="caution">
    <text evidence="2">The sequence shown here is derived from an EMBL/GenBank/DDBJ whole genome shotgun (WGS) entry which is preliminary data.</text>
</comment>
<reference evidence="2 3" key="1">
    <citation type="submission" date="2019-01" db="EMBL/GenBank/DDBJ databases">
        <title>Vagococcus silagei sp. nov. isolated from brewer's grain.</title>
        <authorList>
            <person name="Guu J.-R."/>
        </authorList>
    </citation>
    <scope>NUCLEOTIDE SEQUENCE [LARGE SCALE GENOMIC DNA]</scope>
    <source>
        <strain evidence="2 3">2B-2</strain>
    </source>
</reference>
<dbReference type="GO" id="GO:0016747">
    <property type="term" value="F:acyltransferase activity, transferring groups other than amino-acyl groups"/>
    <property type="evidence" value="ECO:0007669"/>
    <property type="project" value="InterPro"/>
</dbReference>
<dbReference type="SUPFAM" id="SSF55729">
    <property type="entry name" value="Acyl-CoA N-acyltransferases (Nat)"/>
    <property type="match status" value="1"/>
</dbReference>
<protein>
    <submittedName>
        <fullName evidence="2">N-acetyltransferase</fullName>
    </submittedName>
</protein>
<dbReference type="Gene3D" id="3.40.630.30">
    <property type="match status" value="1"/>
</dbReference>
<keyword evidence="3" id="KW-1185">Reference proteome</keyword>
<feature type="domain" description="N-acetyltransferase" evidence="1">
    <location>
        <begin position="8"/>
        <end position="167"/>
    </location>
</feature>
<dbReference type="CDD" id="cd04301">
    <property type="entry name" value="NAT_SF"/>
    <property type="match status" value="1"/>
</dbReference>
<dbReference type="OrthoDB" id="9798081at2"/>
<gene>
    <name evidence="2" type="ORF">ESZ54_08330</name>
</gene>
<evidence type="ECO:0000313" key="2">
    <source>
        <dbReference type="EMBL" id="THB60963.1"/>
    </source>
</evidence>
<dbReference type="InterPro" id="IPR016181">
    <property type="entry name" value="Acyl_CoA_acyltransferase"/>
</dbReference>
<dbReference type="EMBL" id="SDGV01000017">
    <property type="protein sequence ID" value="THB60963.1"/>
    <property type="molecule type" value="Genomic_DNA"/>
</dbReference>
<dbReference type="InterPro" id="IPR000182">
    <property type="entry name" value="GNAT_dom"/>
</dbReference>
<dbReference type="RefSeq" id="WP_136137208.1">
    <property type="nucleotide sequence ID" value="NZ_SDGV01000017.1"/>
</dbReference>
<dbReference type="AlphaFoldDB" id="A0A4S3B5M5"/>
<evidence type="ECO:0000313" key="3">
    <source>
        <dbReference type="Proteomes" id="UP000310506"/>
    </source>
</evidence>
<accession>A0A4S3B5M5</accession>
<keyword evidence="2" id="KW-0808">Transferase</keyword>
<dbReference type="PROSITE" id="PS51186">
    <property type="entry name" value="GNAT"/>
    <property type="match status" value="1"/>
</dbReference>
<sequence>MILETPRLIIRPLESGDLEAFLAYVSDEKTMHYLPEEPFNKTQAFDFISKHQGTQAEAFALVSKDTQQLIGHFIFEKYFGDHTYEIGWVLNPKFHSQGYATEAAKAIIQYGFEDLGLHRIVATCQPENIPSYRVMEKAGMRKEGFFKACIPTKDGWWDEYYYAILETEYFNQKL</sequence>
<dbReference type="Proteomes" id="UP000310506">
    <property type="component" value="Unassembled WGS sequence"/>
</dbReference>
<organism evidence="2 3">
    <name type="scientific">Vagococcus silagei</name>
    <dbReference type="NCBI Taxonomy" id="2508885"/>
    <lineage>
        <taxon>Bacteria</taxon>
        <taxon>Bacillati</taxon>
        <taxon>Bacillota</taxon>
        <taxon>Bacilli</taxon>
        <taxon>Lactobacillales</taxon>
        <taxon>Enterococcaceae</taxon>
        <taxon>Vagococcus</taxon>
    </lineage>
</organism>
<evidence type="ECO:0000259" key="1">
    <source>
        <dbReference type="PROSITE" id="PS51186"/>
    </source>
</evidence>
<name>A0A4S3B5M5_9ENTE</name>
<dbReference type="PANTHER" id="PTHR43792:SF5">
    <property type="entry name" value="RIBOSOMAL-PROTEIN-SERINE ACETYLTRANSFERASE"/>
    <property type="match status" value="1"/>
</dbReference>